<reference evidence="3" key="1">
    <citation type="submission" date="2021-06" db="EMBL/GenBank/DDBJ databases">
        <title>Comparative genomics, transcriptomics and evolutionary studies reveal genomic signatures of adaptation to plant cell wall in hemibiotrophic fungi.</title>
        <authorList>
            <consortium name="DOE Joint Genome Institute"/>
            <person name="Baroncelli R."/>
            <person name="Diaz J.F."/>
            <person name="Benocci T."/>
            <person name="Peng M."/>
            <person name="Battaglia E."/>
            <person name="Haridas S."/>
            <person name="Andreopoulos W."/>
            <person name="Labutti K."/>
            <person name="Pangilinan J."/>
            <person name="Floch G.L."/>
            <person name="Makela M.R."/>
            <person name="Henrissat B."/>
            <person name="Grigoriev I.V."/>
            <person name="Crouch J.A."/>
            <person name="De Vries R.P."/>
            <person name="Sukno S.A."/>
            <person name="Thon M.R."/>
        </authorList>
    </citation>
    <scope>NUCLEOTIDE SEQUENCE</scope>
    <source>
        <strain evidence="3">CBS 193.32</strain>
    </source>
</reference>
<evidence type="ECO:0000256" key="1">
    <source>
        <dbReference type="SAM" id="MobiDB-lite"/>
    </source>
</evidence>
<dbReference type="Pfam" id="PF24864">
    <property type="entry name" value="DUF7730"/>
    <property type="match status" value="1"/>
</dbReference>
<evidence type="ECO:0000313" key="4">
    <source>
        <dbReference type="Proteomes" id="UP001224890"/>
    </source>
</evidence>
<evidence type="ECO:0000259" key="2">
    <source>
        <dbReference type="Pfam" id="PF24864"/>
    </source>
</evidence>
<accession>A0AAJ0AJ27</accession>
<protein>
    <recommendedName>
        <fullName evidence="2">DUF7730 domain-containing protein</fullName>
    </recommendedName>
</protein>
<feature type="region of interest" description="Disordered" evidence="1">
    <location>
        <begin position="444"/>
        <end position="468"/>
    </location>
</feature>
<feature type="domain" description="DUF7730" evidence="2">
    <location>
        <begin position="42"/>
        <end position="224"/>
    </location>
</feature>
<evidence type="ECO:0000313" key="3">
    <source>
        <dbReference type="EMBL" id="KAK1673363.1"/>
    </source>
</evidence>
<dbReference type="InterPro" id="IPR056632">
    <property type="entry name" value="DUF7730"/>
</dbReference>
<organism evidence="3 4">
    <name type="scientific">Colletotrichum godetiae</name>
    <dbReference type="NCBI Taxonomy" id="1209918"/>
    <lineage>
        <taxon>Eukaryota</taxon>
        <taxon>Fungi</taxon>
        <taxon>Dikarya</taxon>
        <taxon>Ascomycota</taxon>
        <taxon>Pezizomycotina</taxon>
        <taxon>Sordariomycetes</taxon>
        <taxon>Hypocreomycetidae</taxon>
        <taxon>Glomerellales</taxon>
        <taxon>Glomerellaceae</taxon>
        <taxon>Colletotrichum</taxon>
        <taxon>Colletotrichum acutatum species complex</taxon>
    </lineage>
</organism>
<gene>
    <name evidence="3" type="ORF">BDP55DRAFT_730502</name>
</gene>
<dbReference type="AlphaFoldDB" id="A0AAJ0AJ27"/>
<dbReference type="InterPro" id="IPR038883">
    <property type="entry name" value="AN11006-like"/>
</dbReference>
<keyword evidence="4" id="KW-1185">Reference proteome</keyword>
<dbReference type="Proteomes" id="UP001224890">
    <property type="component" value="Unassembled WGS sequence"/>
</dbReference>
<proteinExistence type="predicted"/>
<name>A0AAJ0AJ27_9PEZI</name>
<dbReference type="PANTHER" id="PTHR42085:SF2">
    <property type="entry name" value="F-BOX DOMAIN-CONTAINING PROTEIN"/>
    <property type="match status" value="1"/>
</dbReference>
<dbReference type="GeneID" id="85464220"/>
<sequence>MTSFPTKLMDTGKVTSAKSTLTLKIRPAPGKYIRSQKGLFSFCQLPVDIRYLIYEFALVEPKRRDIEHTPDCSWYSQCLEHLEPPAFLLKDMQIFEEPPRLFWDLDGYYWVREALCRCDQRKGVGLLLASRKVHAEAAPMFWSKNTFSFLSGHEVITALNHLLRPKYRDLISSISVLSADQRGTPLNVRFANNMKQGCGPVPWDSFWQTMSRCRNLKAIEVPTIALENSPYRFHQFAIEQPALSTILVDLMPFRKGTDNLFQYPVGMHIYEWYTHKYETIYAGTSFKLQTVQELRDSGEEPCLDTWKRRARESMDPLRRIREAITETCLRNFDEPHGHDWYLHRIIDSKEKRFVCLDLGEGKSSPVKFYGLPAPLKEARQIAWESRLKDEEFRKLNGMYPSHSSLKEGHRFIRKIIEEEGLDEEQAAGLRDMKISYGCTGYSDSELSDSELSDFEPFDSGPSRTEPPYTEPNIVLATSHLPRAISNRRVNKKVLKDKKKAIKTDAENRRKEKKRDHEWVCRESLLNNDVDDDYCY</sequence>
<dbReference type="EMBL" id="JAHMHR010000031">
    <property type="protein sequence ID" value="KAK1673363.1"/>
    <property type="molecule type" value="Genomic_DNA"/>
</dbReference>
<feature type="compositionally biased region" description="Acidic residues" evidence="1">
    <location>
        <begin position="445"/>
        <end position="456"/>
    </location>
</feature>
<dbReference type="PANTHER" id="PTHR42085">
    <property type="entry name" value="F-BOX DOMAIN-CONTAINING PROTEIN"/>
    <property type="match status" value="1"/>
</dbReference>
<dbReference type="RefSeq" id="XP_060427366.1">
    <property type="nucleotide sequence ID" value="XM_060579694.1"/>
</dbReference>
<comment type="caution">
    <text evidence="3">The sequence shown here is derived from an EMBL/GenBank/DDBJ whole genome shotgun (WGS) entry which is preliminary data.</text>
</comment>